<reference evidence="2" key="1">
    <citation type="submission" date="2019-07" db="EMBL/GenBank/DDBJ databases">
        <authorList>
            <person name="De-Chao Zhang Q."/>
        </authorList>
    </citation>
    <scope>NUCLEOTIDE SEQUENCE</scope>
    <source>
        <strain evidence="2">TP-CH-4</strain>
    </source>
</reference>
<accession>A0A967AVU1</accession>
<protein>
    <submittedName>
        <fullName evidence="2">Uncharacterized protein</fullName>
    </submittedName>
</protein>
<evidence type="ECO:0000256" key="1">
    <source>
        <dbReference type="SAM" id="Phobius"/>
    </source>
</evidence>
<dbReference type="Proteomes" id="UP000707206">
    <property type="component" value="Unassembled WGS sequence"/>
</dbReference>
<dbReference type="AlphaFoldDB" id="A0A967AVU1"/>
<proteinExistence type="predicted"/>
<evidence type="ECO:0000313" key="3">
    <source>
        <dbReference type="Proteomes" id="UP000707206"/>
    </source>
</evidence>
<keyword evidence="3" id="KW-1185">Reference proteome</keyword>
<feature type="transmembrane region" description="Helical" evidence="1">
    <location>
        <begin position="58"/>
        <end position="80"/>
    </location>
</feature>
<dbReference type="RefSeq" id="WP_152574818.1">
    <property type="nucleotide sequence ID" value="NZ_VIKU02000004.1"/>
</dbReference>
<organism evidence="2 3">
    <name type="scientific">Pelagihabitans pacificus</name>
    <dbReference type="NCBI Taxonomy" id="2696054"/>
    <lineage>
        <taxon>Bacteria</taxon>
        <taxon>Pseudomonadati</taxon>
        <taxon>Bacteroidota</taxon>
        <taxon>Flavobacteriia</taxon>
        <taxon>Flavobacteriales</taxon>
        <taxon>Flavobacteriaceae</taxon>
        <taxon>Pelagihabitans</taxon>
    </lineage>
</organism>
<keyword evidence="1" id="KW-0812">Transmembrane</keyword>
<name>A0A967AVU1_9FLAO</name>
<keyword evidence="1" id="KW-1133">Transmembrane helix</keyword>
<comment type="caution">
    <text evidence="2">The sequence shown here is derived from an EMBL/GenBank/DDBJ whole genome shotgun (WGS) entry which is preliminary data.</text>
</comment>
<evidence type="ECO:0000313" key="2">
    <source>
        <dbReference type="EMBL" id="NHF60305.1"/>
    </source>
</evidence>
<sequence>MLQRWKSLSYTTRFSIVASIIMFVLGFLGMGITGAMLYYMVFFALGKHPHFDTWHGDWVWPAMLLVSMVYPLGFIFGGLAWHYLKKQIDSKWILRIMYVSILWLWAVFLWYVTIQINLHHLE</sequence>
<keyword evidence="1" id="KW-0472">Membrane</keyword>
<feature type="transmembrane region" description="Helical" evidence="1">
    <location>
        <begin position="20"/>
        <end position="46"/>
    </location>
</feature>
<feature type="transmembrane region" description="Helical" evidence="1">
    <location>
        <begin position="92"/>
        <end position="112"/>
    </location>
</feature>
<gene>
    <name evidence="2" type="ORF">FK220_013205</name>
</gene>
<dbReference type="EMBL" id="VIKU02000004">
    <property type="protein sequence ID" value="NHF60305.1"/>
    <property type="molecule type" value="Genomic_DNA"/>
</dbReference>
<reference evidence="2" key="2">
    <citation type="submission" date="2020-03" db="EMBL/GenBank/DDBJ databases">
        <title>Flavobacteriaceae bacterium strain TP-CH-4, a member of the family Flavobacteriaceae isolated from a deep-sea seamount.</title>
        <authorList>
            <person name="Zhang D.-C."/>
        </authorList>
    </citation>
    <scope>NUCLEOTIDE SEQUENCE</scope>
    <source>
        <strain evidence="2">TP-CH-4</strain>
    </source>
</reference>